<evidence type="ECO:0000313" key="12">
    <source>
        <dbReference type="Proteomes" id="UP000632195"/>
    </source>
</evidence>
<evidence type="ECO:0000256" key="3">
    <source>
        <dbReference type="ARBA" id="ARBA00022448"/>
    </source>
</evidence>
<dbReference type="PANTHER" id="PTHR32243">
    <property type="entry name" value="MALTOSE TRANSPORT SYSTEM PERMEASE-RELATED"/>
    <property type="match status" value="1"/>
</dbReference>
<dbReference type="InterPro" id="IPR050901">
    <property type="entry name" value="BP-dep_ABC_trans_perm"/>
</dbReference>
<dbReference type="GO" id="GO:0005886">
    <property type="term" value="C:plasma membrane"/>
    <property type="evidence" value="ECO:0007669"/>
    <property type="project" value="UniProtKB-SubCell"/>
</dbReference>
<keyword evidence="7 9" id="KW-1133">Transmembrane helix</keyword>
<evidence type="ECO:0000256" key="6">
    <source>
        <dbReference type="ARBA" id="ARBA00022692"/>
    </source>
</evidence>
<sequence>MKPSEVGFIVAIIILSIFFLYPFYVLFLIAFEPVRYTFGSLYPSQIPLGFTLSNVRSALTSLSLIGPLERSFYVAMIVAVLALLFGISAGYGLSRISPKIANTIVVLLFFSNMMPGIVVAIPIASEFLKFGLYDNFMGIALAQELVVLPLSVFIMLGAFRSVPRELFLQARVDGAGIFASLARVILPLVIPGLIVTFLLSWMTSWDEFTYAVIISPGAPTYPVKLYDYVSRALPFQASAFALIVTIPVLVIAAFLQRYLKGQYLTGGLVG</sequence>
<evidence type="ECO:0000259" key="10">
    <source>
        <dbReference type="PROSITE" id="PS50928"/>
    </source>
</evidence>
<keyword evidence="3 9" id="KW-0813">Transport</keyword>
<dbReference type="CDD" id="cd06261">
    <property type="entry name" value="TM_PBP2"/>
    <property type="match status" value="1"/>
</dbReference>
<accession>A0AA37F973</accession>
<dbReference type="Pfam" id="PF00528">
    <property type="entry name" value="BPD_transp_1"/>
    <property type="match status" value="1"/>
</dbReference>
<name>A0AA37F973_9ARCH</name>
<dbReference type="AlphaFoldDB" id="A0AA37F973"/>
<keyword evidence="8 9" id="KW-0472">Membrane</keyword>
<dbReference type="EMBL" id="BMNY01000001">
    <property type="protein sequence ID" value="GGM70344.1"/>
    <property type="molecule type" value="Genomic_DNA"/>
</dbReference>
<proteinExistence type="inferred from homology"/>
<comment type="subcellular location">
    <subcellularLocation>
        <location evidence="1 9">Cell membrane</location>
        <topology evidence="1 9">Multi-pass membrane protein</topology>
    </subcellularLocation>
</comment>
<evidence type="ECO:0000313" key="11">
    <source>
        <dbReference type="EMBL" id="GGM70344.1"/>
    </source>
</evidence>
<keyword evidence="12" id="KW-1185">Reference proteome</keyword>
<evidence type="ECO:0000256" key="8">
    <source>
        <dbReference type="ARBA" id="ARBA00023136"/>
    </source>
</evidence>
<organism evidence="11 12">
    <name type="scientific">Thermogymnomonas acidicola</name>
    <dbReference type="NCBI Taxonomy" id="399579"/>
    <lineage>
        <taxon>Archaea</taxon>
        <taxon>Methanobacteriati</taxon>
        <taxon>Thermoplasmatota</taxon>
        <taxon>Thermoplasmata</taxon>
        <taxon>Thermoplasmatales</taxon>
        <taxon>Thermogymnomonas</taxon>
    </lineage>
</organism>
<evidence type="ECO:0000256" key="1">
    <source>
        <dbReference type="ARBA" id="ARBA00004651"/>
    </source>
</evidence>
<feature type="transmembrane region" description="Helical" evidence="9">
    <location>
        <begin position="72"/>
        <end position="93"/>
    </location>
</feature>
<feature type="transmembrane region" description="Helical" evidence="9">
    <location>
        <begin position="180"/>
        <end position="202"/>
    </location>
</feature>
<dbReference type="GO" id="GO:0055085">
    <property type="term" value="P:transmembrane transport"/>
    <property type="evidence" value="ECO:0007669"/>
    <property type="project" value="InterPro"/>
</dbReference>
<feature type="transmembrane region" description="Helical" evidence="9">
    <location>
        <begin position="235"/>
        <end position="255"/>
    </location>
</feature>
<reference evidence="11" key="2">
    <citation type="submission" date="2022-09" db="EMBL/GenBank/DDBJ databases">
        <authorList>
            <person name="Sun Q."/>
            <person name="Ohkuma M."/>
        </authorList>
    </citation>
    <scope>NUCLEOTIDE SEQUENCE</scope>
    <source>
        <strain evidence="11">JCM 13583</strain>
    </source>
</reference>
<keyword evidence="4" id="KW-1003">Cell membrane</keyword>
<feature type="transmembrane region" description="Helical" evidence="9">
    <location>
        <begin position="100"/>
        <end position="124"/>
    </location>
</feature>
<dbReference type="InterPro" id="IPR000515">
    <property type="entry name" value="MetI-like"/>
</dbReference>
<comment type="caution">
    <text evidence="11">The sequence shown here is derived from an EMBL/GenBank/DDBJ whole genome shotgun (WGS) entry which is preliminary data.</text>
</comment>
<dbReference type="SUPFAM" id="SSF161098">
    <property type="entry name" value="MetI-like"/>
    <property type="match status" value="1"/>
</dbReference>
<reference evidence="11" key="1">
    <citation type="journal article" date="2014" name="Int. J. Syst. Evol. Microbiol.">
        <title>Complete genome sequence of Corynebacterium casei LMG S-19264T (=DSM 44701T), isolated from a smear-ripened cheese.</title>
        <authorList>
            <consortium name="US DOE Joint Genome Institute (JGI-PGF)"/>
            <person name="Walter F."/>
            <person name="Albersmeier A."/>
            <person name="Kalinowski J."/>
            <person name="Ruckert C."/>
        </authorList>
    </citation>
    <scope>NUCLEOTIDE SEQUENCE</scope>
    <source>
        <strain evidence="11">JCM 13583</strain>
    </source>
</reference>
<dbReference type="RefSeq" id="WP_188680121.1">
    <property type="nucleotide sequence ID" value="NZ_BMNY01000001.1"/>
</dbReference>
<keyword evidence="5" id="KW-0762">Sugar transport</keyword>
<dbReference type="Gene3D" id="1.10.3720.10">
    <property type="entry name" value="MetI-like"/>
    <property type="match status" value="1"/>
</dbReference>
<feature type="transmembrane region" description="Helical" evidence="9">
    <location>
        <begin position="7"/>
        <end position="31"/>
    </location>
</feature>
<evidence type="ECO:0000256" key="5">
    <source>
        <dbReference type="ARBA" id="ARBA00022597"/>
    </source>
</evidence>
<gene>
    <name evidence="11" type="ORF">GCM10007108_05530</name>
</gene>
<protein>
    <submittedName>
        <fullName evidence="11">Sugar ABC transporter permease</fullName>
    </submittedName>
</protein>
<dbReference type="Proteomes" id="UP000632195">
    <property type="component" value="Unassembled WGS sequence"/>
</dbReference>
<evidence type="ECO:0000256" key="4">
    <source>
        <dbReference type="ARBA" id="ARBA00022475"/>
    </source>
</evidence>
<evidence type="ECO:0000256" key="9">
    <source>
        <dbReference type="RuleBase" id="RU363032"/>
    </source>
</evidence>
<dbReference type="PANTHER" id="PTHR32243:SF50">
    <property type="entry name" value="MALTOSE_MALTODEXTRIN TRANSPORT SYSTEM PERMEASE PROTEIN MALG"/>
    <property type="match status" value="1"/>
</dbReference>
<dbReference type="PROSITE" id="PS50928">
    <property type="entry name" value="ABC_TM1"/>
    <property type="match status" value="1"/>
</dbReference>
<comment type="similarity">
    <text evidence="2">Belongs to the binding-protein-dependent transport system permease family. MalFG subfamily.</text>
</comment>
<feature type="transmembrane region" description="Helical" evidence="9">
    <location>
        <begin position="136"/>
        <end position="159"/>
    </location>
</feature>
<evidence type="ECO:0000256" key="2">
    <source>
        <dbReference type="ARBA" id="ARBA00009047"/>
    </source>
</evidence>
<dbReference type="InterPro" id="IPR035906">
    <property type="entry name" value="MetI-like_sf"/>
</dbReference>
<evidence type="ECO:0000256" key="7">
    <source>
        <dbReference type="ARBA" id="ARBA00022989"/>
    </source>
</evidence>
<keyword evidence="6 9" id="KW-0812">Transmembrane</keyword>
<feature type="domain" description="ABC transmembrane type-1" evidence="10">
    <location>
        <begin position="68"/>
        <end position="255"/>
    </location>
</feature>